<reference evidence="2 3" key="1">
    <citation type="submission" date="2018-06" db="EMBL/GenBank/DDBJ databases">
        <authorList>
            <consortium name="Pathogen Informatics"/>
            <person name="Doyle S."/>
        </authorList>
    </citation>
    <scope>NUCLEOTIDE SEQUENCE [LARGE SCALE GENOMIC DNA]</scope>
    <source>
        <strain evidence="3">NCTC 10815</strain>
    </source>
</reference>
<dbReference type="PANTHER" id="PTHR37299">
    <property type="entry name" value="TRANSCRIPTIONAL REGULATOR-RELATED"/>
    <property type="match status" value="1"/>
</dbReference>
<protein>
    <submittedName>
        <fullName evidence="2">Two-component response regulator</fullName>
    </submittedName>
</protein>
<name>A0A378MDH6_LISGR</name>
<dbReference type="AlphaFoldDB" id="A0A378MDH6"/>
<evidence type="ECO:0000259" key="1">
    <source>
        <dbReference type="PROSITE" id="PS50930"/>
    </source>
</evidence>
<dbReference type="InterPro" id="IPR046947">
    <property type="entry name" value="LytR-like"/>
</dbReference>
<dbReference type="Proteomes" id="UP000254879">
    <property type="component" value="Unassembled WGS sequence"/>
</dbReference>
<dbReference type="InterPro" id="IPR012046">
    <property type="entry name" value="LytTR_ABC"/>
</dbReference>
<organism evidence="2 3">
    <name type="scientific">Listeria grayi</name>
    <name type="common">Listeria murrayi</name>
    <dbReference type="NCBI Taxonomy" id="1641"/>
    <lineage>
        <taxon>Bacteria</taxon>
        <taxon>Bacillati</taxon>
        <taxon>Bacillota</taxon>
        <taxon>Bacilli</taxon>
        <taxon>Bacillales</taxon>
        <taxon>Listeriaceae</taxon>
        <taxon>Listeria</taxon>
    </lineage>
</organism>
<evidence type="ECO:0000313" key="3">
    <source>
        <dbReference type="Proteomes" id="UP000254879"/>
    </source>
</evidence>
<accession>A0A378MDH6</accession>
<dbReference type="SUPFAM" id="SSF52540">
    <property type="entry name" value="P-loop containing nucleoside triphosphate hydrolases"/>
    <property type="match status" value="1"/>
</dbReference>
<dbReference type="Gene3D" id="2.40.50.1020">
    <property type="entry name" value="LytTr DNA-binding domain"/>
    <property type="match status" value="1"/>
</dbReference>
<gene>
    <name evidence="2" type="ORF">NCTC10815_01730</name>
</gene>
<dbReference type="SMART" id="SM00850">
    <property type="entry name" value="LytTR"/>
    <property type="match status" value="1"/>
</dbReference>
<dbReference type="EMBL" id="UGPG01000001">
    <property type="protein sequence ID" value="STY44388.1"/>
    <property type="molecule type" value="Genomic_DNA"/>
</dbReference>
<feature type="domain" description="HTH LytTR-type" evidence="1">
    <location>
        <begin position="199"/>
        <end position="305"/>
    </location>
</feature>
<dbReference type="PROSITE" id="PS50930">
    <property type="entry name" value="HTH_LYTTR"/>
    <property type="match status" value="1"/>
</dbReference>
<dbReference type="PANTHER" id="PTHR37299:SF1">
    <property type="entry name" value="STAGE 0 SPORULATION PROTEIN A HOMOLOG"/>
    <property type="match status" value="1"/>
</dbReference>
<dbReference type="CDD" id="cd00267">
    <property type="entry name" value="ABC_ATPase"/>
    <property type="match status" value="1"/>
</dbReference>
<sequence length="307" mass="36018">MEMVPIEIYTHPDKRSVIDSALSIIIAENELQLNILHLNELETVHLDVLNDRLPERMKVSELIVFWLKWYDLRQDVALILEKYHLTPYAAIYYKDLQPPQRRLLQIAKLAIKPYTKIILKEPLQNIDIETKDRVIALLKEISASKQIICLTNNTEEAMLLSNNCYRLTPHDFKPIQIQENNNETPLEEAVPRTLQVRRIAVKVNDKTMLLDPIDIDYVESQEGKVLLHVDDEVYSQESTLQKVEDIIRNYGFYRCHRSYIVNLQKISEIVSWSKNTYSLRLNNSKSTLIPLSRQKIKEIEQHFDLSL</sequence>
<dbReference type="InterPro" id="IPR027417">
    <property type="entry name" value="P-loop_NTPase"/>
</dbReference>
<dbReference type="RefSeq" id="WP_003758917.1">
    <property type="nucleotide sequence ID" value="NZ_CABKNG010000002.1"/>
</dbReference>
<dbReference type="GO" id="GO:0003677">
    <property type="term" value="F:DNA binding"/>
    <property type="evidence" value="ECO:0007669"/>
    <property type="project" value="InterPro"/>
</dbReference>
<evidence type="ECO:0000313" key="2">
    <source>
        <dbReference type="EMBL" id="STY44388.1"/>
    </source>
</evidence>
<proteinExistence type="predicted"/>
<dbReference type="InterPro" id="IPR007492">
    <property type="entry name" value="LytTR_DNA-bd_dom"/>
</dbReference>
<dbReference type="Gene3D" id="3.40.50.300">
    <property type="entry name" value="P-loop containing nucleotide triphosphate hydrolases"/>
    <property type="match status" value="1"/>
</dbReference>
<dbReference type="GO" id="GO:0000156">
    <property type="term" value="F:phosphorelay response regulator activity"/>
    <property type="evidence" value="ECO:0007669"/>
    <property type="project" value="InterPro"/>
</dbReference>
<dbReference type="Pfam" id="PF04397">
    <property type="entry name" value="LytTR"/>
    <property type="match status" value="1"/>
</dbReference>
<dbReference type="PIRSF" id="PIRSF036612">
    <property type="entry name" value="ABC_ATP_LytTR"/>
    <property type="match status" value="1"/>
</dbReference>